<protein>
    <submittedName>
        <fullName evidence="2">Uncharacterized protein</fullName>
    </submittedName>
</protein>
<feature type="compositionally biased region" description="Basic and acidic residues" evidence="1">
    <location>
        <begin position="369"/>
        <end position="387"/>
    </location>
</feature>
<dbReference type="EMBL" id="GL377690">
    <property type="protein sequence ID" value="EFJ07002.1"/>
    <property type="molecule type" value="Genomic_DNA"/>
</dbReference>
<proteinExistence type="predicted"/>
<dbReference type="HOGENOM" id="CLU_744742_0_0_1"/>
<feature type="region of interest" description="Disordered" evidence="1">
    <location>
        <begin position="361"/>
        <end position="399"/>
    </location>
</feature>
<dbReference type="Gramene" id="EFJ07002">
    <property type="protein sequence ID" value="EFJ07002"/>
    <property type="gene ID" value="SELMODRAFT_430160"/>
</dbReference>
<dbReference type="KEGG" id="smo:SELMODRAFT_430160"/>
<reference evidence="2 3" key="1">
    <citation type="journal article" date="2011" name="Science">
        <title>The Selaginella genome identifies genetic changes associated with the evolution of vascular plants.</title>
        <authorList>
            <person name="Banks J.A."/>
            <person name="Nishiyama T."/>
            <person name="Hasebe M."/>
            <person name="Bowman J.L."/>
            <person name="Gribskov M."/>
            <person name="dePamphilis C."/>
            <person name="Albert V.A."/>
            <person name="Aono N."/>
            <person name="Aoyama T."/>
            <person name="Ambrose B.A."/>
            <person name="Ashton N.W."/>
            <person name="Axtell M.J."/>
            <person name="Barker E."/>
            <person name="Barker M.S."/>
            <person name="Bennetzen J.L."/>
            <person name="Bonawitz N.D."/>
            <person name="Chapple C."/>
            <person name="Cheng C."/>
            <person name="Correa L.G."/>
            <person name="Dacre M."/>
            <person name="DeBarry J."/>
            <person name="Dreyer I."/>
            <person name="Elias M."/>
            <person name="Engstrom E.M."/>
            <person name="Estelle M."/>
            <person name="Feng L."/>
            <person name="Finet C."/>
            <person name="Floyd S.K."/>
            <person name="Frommer W.B."/>
            <person name="Fujita T."/>
            <person name="Gramzow L."/>
            <person name="Gutensohn M."/>
            <person name="Harholt J."/>
            <person name="Hattori M."/>
            <person name="Heyl A."/>
            <person name="Hirai T."/>
            <person name="Hiwatashi Y."/>
            <person name="Ishikawa M."/>
            <person name="Iwata M."/>
            <person name="Karol K.G."/>
            <person name="Koehler B."/>
            <person name="Kolukisaoglu U."/>
            <person name="Kubo M."/>
            <person name="Kurata T."/>
            <person name="Lalonde S."/>
            <person name="Li K."/>
            <person name="Li Y."/>
            <person name="Litt A."/>
            <person name="Lyons E."/>
            <person name="Manning G."/>
            <person name="Maruyama T."/>
            <person name="Michael T.P."/>
            <person name="Mikami K."/>
            <person name="Miyazaki S."/>
            <person name="Morinaga S."/>
            <person name="Murata T."/>
            <person name="Mueller-Roeber B."/>
            <person name="Nelson D.R."/>
            <person name="Obara M."/>
            <person name="Oguri Y."/>
            <person name="Olmstead R.G."/>
            <person name="Onodera N."/>
            <person name="Petersen B.L."/>
            <person name="Pils B."/>
            <person name="Prigge M."/>
            <person name="Rensing S.A."/>
            <person name="Riano-Pachon D.M."/>
            <person name="Roberts A.W."/>
            <person name="Sato Y."/>
            <person name="Scheller H.V."/>
            <person name="Schulz B."/>
            <person name="Schulz C."/>
            <person name="Shakirov E.V."/>
            <person name="Shibagaki N."/>
            <person name="Shinohara N."/>
            <person name="Shippen D.E."/>
            <person name="Soerensen I."/>
            <person name="Sotooka R."/>
            <person name="Sugimoto N."/>
            <person name="Sugita M."/>
            <person name="Sumikawa N."/>
            <person name="Tanurdzic M."/>
            <person name="Theissen G."/>
            <person name="Ulvskov P."/>
            <person name="Wakazuki S."/>
            <person name="Weng J.K."/>
            <person name="Willats W.W."/>
            <person name="Wipf D."/>
            <person name="Wolf P.G."/>
            <person name="Yang L."/>
            <person name="Zimmer A.D."/>
            <person name="Zhu Q."/>
            <person name="Mitros T."/>
            <person name="Hellsten U."/>
            <person name="Loque D."/>
            <person name="Otillar R."/>
            <person name="Salamov A."/>
            <person name="Schmutz J."/>
            <person name="Shapiro H."/>
            <person name="Lindquist E."/>
            <person name="Lucas S."/>
            <person name="Rokhsar D."/>
            <person name="Grigoriev I.V."/>
        </authorList>
    </citation>
    <scope>NUCLEOTIDE SEQUENCE [LARGE SCALE GENOMIC DNA]</scope>
</reference>
<feature type="region of interest" description="Disordered" evidence="1">
    <location>
        <begin position="61"/>
        <end position="96"/>
    </location>
</feature>
<accession>D8T8J1</accession>
<keyword evidence="3" id="KW-1185">Reference proteome</keyword>
<gene>
    <name evidence="2" type="ORF">SELMODRAFT_430160</name>
</gene>
<dbReference type="AlphaFoldDB" id="D8T8J1"/>
<organism evidence="3">
    <name type="scientific">Selaginella moellendorffii</name>
    <name type="common">Spikemoss</name>
    <dbReference type="NCBI Taxonomy" id="88036"/>
    <lineage>
        <taxon>Eukaryota</taxon>
        <taxon>Viridiplantae</taxon>
        <taxon>Streptophyta</taxon>
        <taxon>Embryophyta</taxon>
        <taxon>Tracheophyta</taxon>
        <taxon>Lycopodiopsida</taxon>
        <taxon>Selaginellales</taxon>
        <taxon>Selaginellaceae</taxon>
        <taxon>Selaginella</taxon>
    </lineage>
</organism>
<dbReference type="Proteomes" id="UP000001514">
    <property type="component" value="Unassembled WGS sequence"/>
</dbReference>
<feature type="compositionally biased region" description="Basic and acidic residues" evidence="1">
    <location>
        <begin position="79"/>
        <end position="94"/>
    </location>
</feature>
<name>D8T8J1_SELML</name>
<evidence type="ECO:0000313" key="3">
    <source>
        <dbReference type="Proteomes" id="UP000001514"/>
    </source>
</evidence>
<evidence type="ECO:0000256" key="1">
    <source>
        <dbReference type="SAM" id="MobiDB-lite"/>
    </source>
</evidence>
<evidence type="ECO:0000313" key="2">
    <source>
        <dbReference type="EMBL" id="EFJ07002.1"/>
    </source>
</evidence>
<sequence>MMLRRTTITERGSMFFGCLPALFTRKKKNTTEIEDLETLVIVNNKLCSGLKTLLSDVTLHDQPSKKEEAEVTLPGSGRDPWHHDQPSTHHDQPSMKEGAATMMAGEVQYDHDRPSNKDEVVREIVVPIQQQNLPVAGEVEKNTTKRSCFRQPCPVPIGAKKKVRFTESTKEGCKIFLDPLPLELQVRLAQLEVDLEIDLLSDLYMLYEAVFEKNWRGAAMSSEKKQAAEVCNEKKRAPHELGAQISAELLERRRNLLSWKKLLLHSLDPENFPDNNSGVSPRRFRLRRCSDDPELEIGVTKLELWLELRALYHITRYRDEFKIQKSQGDQTLDSTHSVVRILNASYFNHKSNYEKKLASCKTNRRNTHHITDSRCSEETQNKDRISFEEEQLDKTRKRG</sequence>
<dbReference type="InParanoid" id="D8T8J1"/>